<gene>
    <name evidence="2" type="ORF">VSDG_00255</name>
</gene>
<dbReference type="CDD" id="cd11577">
    <property type="entry name" value="GH71"/>
    <property type="match status" value="1"/>
</dbReference>
<evidence type="ECO:0000313" key="2">
    <source>
        <dbReference type="EMBL" id="ROW05217.1"/>
    </source>
</evidence>
<dbReference type="EMBL" id="LJZO01000001">
    <property type="protein sequence ID" value="ROW05217.1"/>
    <property type="molecule type" value="Genomic_DNA"/>
</dbReference>
<dbReference type="STRING" id="252740.A0A423WP34"/>
<evidence type="ECO:0000256" key="1">
    <source>
        <dbReference type="SAM" id="SignalP"/>
    </source>
</evidence>
<comment type="caution">
    <text evidence="2">The sequence shown here is derived from an EMBL/GenBank/DDBJ whole genome shotgun (WGS) entry which is preliminary data.</text>
</comment>
<dbReference type="OrthoDB" id="1046782at2759"/>
<dbReference type="Gene3D" id="3.20.20.80">
    <property type="entry name" value="Glycosidases"/>
    <property type="match status" value="1"/>
</dbReference>
<dbReference type="Pfam" id="PF03659">
    <property type="entry name" value="Glyco_hydro_71"/>
    <property type="match status" value="1"/>
</dbReference>
<dbReference type="GO" id="GO:0051118">
    <property type="term" value="F:glucan endo-1,3-alpha-glucosidase activity"/>
    <property type="evidence" value="ECO:0007669"/>
    <property type="project" value="InterPro"/>
</dbReference>
<accession>A0A423WP34</accession>
<evidence type="ECO:0000313" key="3">
    <source>
        <dbReference type="Proteomes" id="UP000284375"/>
    </source>
</evidence>
<organism evidence="2 3">
    <name type="scientific">Cytospora chrysosperma</name>
    <name type="common">Cytospora canker fungus</name>
    <name type="synonym">Sphaeria chrysosperma</name>
    <dbReference type="NCBI Taxonomy" id="252740"/>
    <lineage>
        <taxon>Eukaryota</taxon>
        <taxon>Fungi</taxon>
        <taxon>Dikarya</taxon>
        <taxon>Ascomycota</taxon>
        <taxon>Pezizomycotina</taxon>
        <taxon>Sordariomycetes</taxon>
        <taxon>Sordariomycetidae</taxon>
        <taxon>Diaporthales</taxon>
        <taxon>Cytosporaceae</taxon>
        <taxon>Cytospora</taxon>
    </lineage>
</organism>
<dbReference type="AlphaFoldDB" id="A0A423WP34"/>
<evidence type="ECO:0008006" key="4">
    <source>
        <dbReference type="Google" id="ProtNLM"/>
    </source>
</evidence>
<name>A0A423WP34_CYTCH</name>
<reference evidence="2 3" key="1">
    <citation type="submission" date="2015-09" db="EMBL/GenBank/DDBJ databases">
        <title>Host preference determinants of Valsa canker pathogens revealed by comparative genomics.</title>
        <authorList>
            <person name="Yin Z."/>
            <person name="Huang L."/>
        </authorList>
    </citation>
    <scope>NUCLEOTIDE SEQUENCE [LARGE SCALE GENOMIC DNA]</scope>
    <source>
        <strain evidence="2 3">YSFL</strain>
    </source>
</reference>
<sequence>MFWLRLLGCLLASFLVQAVPTRPYDAGSSNQLTKKEDGASTSSSSKLVFCHFMMGIVANRAGASDYDNDMVQAKELGIDAFALNIGTDSFTDQQLSYAYESAANNDMKVFISFDFNWFSPTSDAAMVGEMIAKYSKEPGQLLVDGKAFASSFSGDGLDVPTVKSAAGVDLFFAPNFSPNVTPDPDSIDGALNWMGWNTNGDNKAPANGETVTVVDGDHTYRSWLSQKPYIAPISPWFSTHYGAEVSYSKNFVFPSDLLWYTRWNNVLTTSPEFVEIITWNDYGESHYIGPLSSMHDDDGASKWVNDMPHDGWRDVAKPFIAAYKAGASSVDDYITEDKIVYWYRPAPRTVNCDSTDNTMKPGNNDSGNYFEGMPNGWVDMKDSVFVVALLTSEGSITVTSGDNTQTFDAPAGASSYEIPMGVGQQKFSLTRGSETVLSGTSLKDVIDSCPCGIYNFNAYVGTLPEGTADPLDAAGLALFTAGLIDETCSPTPSLGTAAPCGAHRNGRSAVWNIQREPVNYFYKGSIYDCDINSAPDYGPNFFFGYDLYSFFDHYSNSFFDHGPTSFFDYGPNSFFDHGPNSFFDHGPNSFFDYGPNSFFDYGLFFNYDFDSFFNYDTGCLYDHRSTNFDRLAD</sequence>
<keyword evidence="1" id="KW-0732">Signal</keyword>
<feature type="signal peptide" evidence="1">
    <location>
        <begin position="1"/>
        <end position="18"/>
    </location>
</feature>
<feature type="chain" id="PRO_5019433139" description="Mutanase" evidence="1">
    <location>
        <begin position="19"/>
        <end position="633"/>
    </location>
</feature>
<dbReference type="Proteomes" id="UP000284375">
    <property type="component" value="Unassembled WGS sequence"/>
</dbReference>
<proteinExistence type="predicted"/>
<protein>
    <recommendedName>
        <fullName evidence="4">Mutanase</fullName>
    </recommendedName>
</protein>
<keyword evidence="3" id="KW-1185">Reference proteome</keyword>
<dbReference type="InterPro" id="IPR005197">
    <property type="entry name" value="Glyco_hydro_71"/>
</dbReference>